<comment type="caution">
    <text evidence="2">The sequence shown here is derived from an EMBL/GenBank/DDBJ whole genome shotgun (WGS) entry which is preliminary data.</text>
</comment>
<feature type="region of interest" description="Disordered" evidence="1">
    <location>
        <begin position="17"/>
        <end position="37"/>
    </location>
</feature>
<evidence type="ECO:0000256" key="1">
    <source>
        <dbReference type="SAM" id="MobiDB-lite"/>
    </source>
</evidence>
<dbReference type="Proteomes" id="UP001054945">
    <property type="component" value="Unassembled WGS sequence"/>
</dbReference>
<keyword evidence="3" id="KW-1185">Reference proteome</keyword>
<evidence type="ECO:0000313" key="2">
    <source>
        <dbReference type="EMBL" id="GIY15364.1"/>
    </source>
</evidence>
<evidence type="ECO:0000313" key="3">
    <source>
        <dbReference type="Proteomes" id="UP001054945"/>
    </source>
</evidence>
<name>A0AAV4R1C7_CAEEX</name>
<gene>
    <name evidence="2" type="primary">AVEN_253083_1</name>
    <name evidence="2" type="ORF">CEXT_431691</name>
</gene>
<dbReference type="AlphaFoldDB" id="A0AAV4R1C7"/>
<proteinExistence type="predicted"/>
<protein>
    <submittedName>
        <fullName evidence="2">Uncharacterized protein</fullName>
    </submittedName>
</protein>
<reference evidence="2 3" key="1">
    <citation type="submission" date="2021-06" db="EMBL/GenBank/DDBJ databases">
        <title>Caerostris extrusa draft genome.</title>
        <authorList>
            <person name="Kono N."/>
            <person name="Arakawa K."/>
        </authorList>
    </citation>
    <scope>NUCLEOTIDE SEQUENCE [LARGE SCALE GENOMIC DNA]</scope>
</reference>
<organism evidence="2 3">
    <name type="scientific">Caerostris extrusa</name>
    <name type="common">Bark spider</name>
    <name type="synonym">Caerostris bankana</name>
    <dbReference type="NCBI Taxonomy" id="172846"/>
    <lineage>
        <taxon>Eukaryota</taxon>
        <taxon>Metazoa</taxon>
        <taxon>Ecdysozoa</taxon>
        <taxon>Arthropoda</taxon>
        <taxon>Chelicerata</taxon>
        <taxon>Arachnida</taxon>
        <taxon>Araneae</taxon>
        <taxon>Araneomorphae</taxon>
        <taxon>Entelegynae</taxon>
        <taxon>Araneoidea</taxon>
        <taxon>Araneidae</taxon>
        <taxon>Caerostris</taxon>
    </lineage>
</organism>
<sequence>MTTYSLSMILKTKPSTHTVPMTLPSRTSLDDDPPVAPNHAPLPPISEENWRAYYQPSLVVLNGGSEEGVSAIYETTTAYKLPPLAKFGKGLVGKVPTIWSVLSDCELPTLLKLSKSIMPFTTNNAMVPPSPKPSIKSRHLIHLAFTTDPLFHHDQVYWSGVQNSTCIRMMIFARLGDPELTNEAPFPSVFQQQ</sequence>
<dbReference type="EMBL" id="BPLR01007226">
    <property type="protein sequence ID" value="GIY15364.1"/>
    <property type="molecule type" value="Genomic_DNA"/>
</dbReference>
<feature type="compositionally biased region" description="Polar residues" evidence="1">
    <location>
        <begin position="17"/>
        <end position="27"/>
    </location>
</feature>
<accession>A0AAV4R1C7</accession>